<dbReference type="NCBIfam" id="TIGR03363">
    <property type="entry name" value="VI_chp_8"/>
    <property type="match status" value="1"/>
</dbReference>
<dbReference type="Pfam" id="PF06812">
    <property type="entry name" value="ImpA_N"/>
    <property type="match status" value="1"/>
</dbReference>
<evidence type="ECO:0000313" key="2">
    <source>
        <dbReference type="EMBL" id="MBA5687506.1"/>
    </source>
</evidence>
<dbReference type="AlphaFoldDB" id="A0A7W2F989"/>
<protein>
    <submittedName>
        <fullName evidence="2">Type VI secretion system protein TssA</fullName>
    </submittedName>
</protein>
<organism evidence="2 3">
    <name type="scientific">Rugamonas apoptosis</name>
    <dbReference type="NCBI Taxonomy" id="2758570"/>
    <lineage>
        <taxon>Bacteria</taxon>
        <taxon>Pseudomonadati</taxon>
        <taxon>Pseudomonadota</taxon>
        <taxon>Betaproteobacteria</taxon>
        <taxon>Burkholderiales</taxon>
        <taxon>Oxalobacteraceae</taxon>
        <taxon>Telluria group</taxon>
        <taxon>Rugamonas</taxon>
    </lineage>
</organism>
<evidence type="ECO:0000259" key="1">
    <source>
        <dbReference type="Pfam" id="PF06812"/>
    </source>
</evidence>
<dbReference type="InterPro" id="IPR010657">
    <property type="entry name" value="ImpA_N"/>
</dbReference>
<accession>A0A7W2F989</accession>
<name>A0A7W2F989_9BURK</name>
<gene>
    <name evidence="2" type="primary">tssA</name>
    <name evidence="2" type="ORF">H3H39_10655</name>
</gene>
<dbReference type="InterPro" id="IPR017740">
    <property type="entry name" value="TssA-like"/>
</dbReference>
<evidence type="ECO:0000313" key="3">
    <source>
        <dbReference type="Proteomes" id="UP000573499"/>
    </source>
</evidence>
<dbReference type="PANTHER" id="PTHR37951">
    <property type="entry name" value="CYTOPLASMIC PROTEIN-RELATED"/>
    <property type="match status" value="1"/>
</dbReference>
<sequence length="351" mass="37422">MGMLNIDALLQEVDPTNPCGPNLEYDPAFLELEQALLGKPEVQYGDTITPAVPPDWKHVQRLASELLERSRDLRLAVAMLRAQLALQGMVGCADGLRLIESLLVQRWDSVHPQLDPDDDNDPMLRINSLAVLADGATLLRELKEAPMIALPVLGPVSLRSLDIASGEVPPADGEAKLELSSIEAALRDADPERVQALSAALNQAHDSAVNIETLLVRQVGSAQALNLDTLVKYLRRARDFANAGVPDAEAAPSADESGGAAAAAPGEGAFRTAGAPAAISGEIASRADVIRMLDKIIKYYAQNEPASPVPLLLGRARRLVPKNFFEVLEDLAPDGIAQLLVVSGPRDTPES</sequence>
<dbReference type="EMBL" id="JACEZU010000004">
    <property type="protein sequence ID" value="MBA5687506.1"/>
    <property type="molecule type" value="Genomic_DNA"/>
</dbReference>
<dbReference type="PANTHER" id="PTHR37951:SF1">
    <property type="entry name" value="TYPE VI SECRETION SYSTEM COMPONENT TSSA1"/>
    <property type="match status" value="1"/>
</dbReference>
<comment type="caution">
    <text evidence="2">The sequence shown here is derived from an EMBL/GenBank/DDBJ whole genome shotgun (WGS) entry which is preliminary data.</text>
</comment>
<reference evidence="2 3" key="1">
    <citation type="submission" date="2020-07" db="EMBL/GenBank/DDBJ databases">
        <title>Novel species isolated from subtropical streams in China.</title>
        <authorList>
            <person name="Lu H."/>
        </authorList>
    </citation>
    <scope>NUCLEOTIDE SEQUENCE [LARGE SCALE GENOMIC DNA]</scope>
    <source>
        <strain evidence="2 3">LX47W</strain>
    </source>
</reference>
<proteinExistence type="predicted"/>
<keyword evidence="3" id="KW-1185">Reference proteome</keyword>
<dbReference type="Proteomes" id="UP000573499">
    <property type="component" value="Unassembled WGS sequence"/>
</dbReference>
<feature type="domain" description="ImpA N-terminal" evidence="1">
    <location>
        <begin position="10"/>
        <end position="133"/>
    </location>
</feature>